<dbReference type="Pfam" id="PF01797">
    <property type="entry name" value="Y1_Tnp"/>
    <property type="match status" value="1"/>
</dbReference>
<dbReference type="Gene3D" id="3.30.70.1290">
    <property type="entry name" value="Transposase IS200-like"/>
    <property type="match status" value="1"/>
</dbReference>
<dbReference type="AlphaFoldDB" id="A0A1I0N5I4"/>
<evidence type="ECO:0000313" key="3">
    <source>
        <dbReference type="Proteomes" id="UP000199437"/>
    </source>
</evidence>
<dbReference type="RefSeq" id="WP_090257310.1">
    <property type="nucleotide sequence ID" value="NZ_FOIR01000001.1"/>
</dbReference>
<dbReference type="OrthoDB" id="9797997at2"/>
<dbReference type="InterPro" id="IPR002686">
    <property type="entry name" value="Transposase_17"/>
</dbReference>
<dbReference type="NCBIfam" id="NF033573">
    <property type="entry name" value="transpos_IS200"/>
    <property type="match status" value="1"/>
</dbReference>
<dbReference type="Proteomes" id="UP000199437">
    <property type="component" value="Unassembled WGS sequence"/>
</dbReference>
<sequence length="143" mass="16732">MSHSFPKIWVHLVFSTKNRHPLISRNQEGKIYNFIKSQMIDKGCFVKAIGGIEDHIHLLFLLNQNICLADLVKQIKGASSHWINQFNLSSEKFAWQTGYGAFSVSESQLLKVEKYILNQKEHHKTKSFRQEYETFLKIHNLNE</sequence>
<organism evidence="2 3">
    <name type="scientific">Roseivirga pacifica</name>
    <dbReference type="NCBI Taxonomy" id="1267423"/>
    <lineage>
        <taxon>Bacteria</taxon>
        <taxon>Pseudomonadati</taxon>
        <taxon>Bacteroidota</taxon>
        <taxon>Cytophagia</taxon>
        <taxon>Cytophagales</taxon>
        <taxon>Roseivirgaceae</taxon>
        <taxon>Roseivirga</taxon>
    </lineage>
</organism>
<protein>
    <submittedName>
        <fullName evidence="2">REP element-mobilizing transposase RayT</fullName>
    </submittedName>
</protein>
<dbReference type="PANTHER" id="PTHR33360:SF2">
    <property type="entry name" value="TRANSPOSASE FOR INSERTION SEQUENCE ELEMENT IS200"/>
    <property type="match status" value="1"/>
</dbReference>
<keyword evidence="3" id="KW-1185">Reference proteome</keyword>
<reference evidence="3" key="1">
    <citation type="submission" date="2016-10" db="EMBL/GenBank/DDBJ databases">
        <authorList>
            <person name="Varghese N."/>
            <person name="Submissions S."/>
        </authorList>
    </citation>
    <scope>NUCLEOTIDE SEQUENCE [LARGE SCALE GENOMIC DNA]</scope>
    <source>
        <strain evidence="3">CGMCC 1.12402</strain>
    </source>
</reference>
<dbReference type="GO" id="GO:0006313">
    <property type="term" value="P:DNA transposition"/>
    <property type="evidence" value="ECO:0007669"/>
    <property type="project" value="InterPro"/>
</dbReference>
<dbReference type="SUPFAM" id="SSF143422">
    <property type="entry name" value="Transposase IS200-like"/>
    <property type="match status" value="1"/>
</dbReference>
<gene>
    <name evidence="2" type="ORF">SAMN05216290_0931</name>
</gene>
<name>A0A1I0N5I4_9BACT</name>
<dbReference type="STRING" id="1267423.SAMN05216290_0931"/>
<dbReference type="InterPro" id="IPR036515">
    <property type="entry name" value="Transposase_17_sf"/>
</dbReference>
<accession>A0A1I0N5I4</accession>
<evidence type="ECO:0000259" key="1">
    <source>
        <dbReference type="SMART" id="SM01321"/>
    </source>
</evidence>
<evidence type="ECO:0000313" key="2">
    <source>
        <dbReference type="EMBL" id="SEV96083.1"/>
    </source>
</evidence>
<proteinExistence type="predicted"/>
<dbReference type="GO" id="GO:0004803">
    <property type="term" value="F:transposase activity"/>
    <property type="evidence" value="ECO:0007669"/>
    <property type="project" value="InterPro"/>
</dbReference>
<dbReference type="GeneID" id="99985669"/>
<dbReference type="PANTHER" id="PTHR33360">
    <property type="entry name" value="TRANSPOSASE FOR INSERTION SEQUENCE ELEMENT IS200"/>
    <property type="match status" value="1"/>
</dbReference>
<dbReference type="EMBL" id="FOIR01000001">
    <property type="protein sequence ID" value="SEV96083.1"/>
    <property type="molecule type" value="Genomic_DNA"/>
</dbReference>
<dbReference type="GO" id="GO:0003677">
    <property type="term" value="F:DNA binding"/>
    <property type="evidence" value="ECO:0007669"/>
    <property type="project" value="InterPro"/>
</dbReference>
<dbReference type="SMART" id="SM01321">
    <property type="entry name" value="Y1_Tnp"/>
    <property type="match status" value="1"/>
</dbReference>
<feature type="domain" description="Transposase IS200-like" evidence="1">
    <location>
        <begin position="5"/>
        <end position="119"/>
    </location>
</feature>